<comment type="caution">
    <text evidence="7">The sequence shown here is derived from an EMBL/GenBank/DDBJ whole genome shotgun (WGS) entry which is preliminary data.</text>
</comment>
<evidence type="ECO:0000256" key="1">
    <source>
        <dbReference type="ARBA" id="ARBA00001962"/>
    </source>
</evidence>
<dbReference type="PANTHER" id="PTHR10209:SF859">
    <property type="entry name" value="OS03G0690500 PROTEIN"/>
    <property type="match status" value="1"/>
</dbReference>
<evidence type="ECO:0000256" key="4">
    <source>
        <dbReference type="ARBA" id="ARBA00023002"/>
    </source>
</evidence>
<dbReference type="AlphaFoldDB" id="A0A218XLS7"/>
<dbReference type="Gene3D" id="2.60.120.330">
    <property type="entry name" value="B-lactam Antibiotic, Isopenicillin N Synthase, Chain"/>
    <property type="match status" value="2"/>
</dbReference>
<name>A0A218XLS7_PUNGR</name>
<feature type="domain" description="Fe2OG dioxygenase" evidence="6">
    <location>
        <begin position="392"/>
        <end position="493"/>
    </location>
</feature>
<evidence type="ECO:0000256" key="3">
    <source>
        <dbReference type="ARBA" id="ARBA00022723"/>
    </source>
</evidence>
<proteinExistence type="inferred from homology"/>
<dbReference type="InterPro" id="IPR026992">
    <property type="entry name" value="DIOX_N"/>
</dbReference>
<dbReference type="GO" id="GO:0046872">
    <property type="term" value="F:metal ion binding"/>
    <property type="evidence" value="ECO:0007669"/>
    <property type="project" value="UniProtKB-KW"/>
</dbReference>
<comment type="cofactor">
    <cofactor evidence="1">
        <name>Fe cation</name>
        <dbReference type="ChEBI" id="CHEBI:24875"/>
    </cofactor>
</comment>
<evidence type="ECO:0000313" key="8">
    <source>
        <dbReference type="Proteomes" id="UP000197138"/>
    </source>
</evidence>
<dbReference type="PANTHER" id="PTHR10209">
    <property type="entry name" value="OXIDOREDUCTASE, 2OG-FE II OXYGENASE FAMILY PROTEIN"/>
    <property type="match status" value="1"/>
</dbReference>
<dbReference type="InterPro" id="IPR027443">
    <property type="entry name" value="IPNS-like_sf"/>
</dbReference>
<keyword evidence="5" id="KW-0408">Iron</keyword>
<dbReference type="SUPFAM" id="SSF51197">
    <property type="entry name" value="Clavaminate synthase-like"/>
    <property type="match status" value="2"/>
</dbReference>
<dbReference type="InterPro" id="IPR044861">
    <property type="entry name" value="IPNS-like_FE2OG_OXY"/>
</dbReference>
<sequence length="547" mass="62108">MAVSDQNESIPAENESKYDRRNRELRAFDETKAGVKGLVDAGIEKVSSIFNCTEFGFNADPNATPDGPGFSIPIVDLDGIHTDPARRSEIVRQVQDASEGWGFFKVINHGIPSSVLEETIDGIRRFHEQDTEVKKRFNTRDLRSKVIYMSNFDLYEALALIVTCINAISFCQQEVEKKMVLSFENGGDFDRARELRAFDESKAGVKGLVDSGVERVPLIFNRTWIGFTDQDTDPTTDESPHSIPVIDLRCIHMDPAWRSEIVRDVQDASRRWGFFQVVNHGIPESLLDEMLEGVRRFHEQDTQLKKAFYTRDRSKKVLYMSNFDLFSAPTANWRDTLYVTASDPSDREELPEVCRDILIGYSARVRQLAYTLLELISEALGLKPSYLKEMECAEKMLILGHYYPSCREPELTMGTTIHADNDFLTILLQDHIGGLEVLYENQWVEVVPLQGALIVNIGDLLHVLSNDKFISVNHRVLSKSEGPRISVASFFKAQDMMGNASRFYGPIPELISEENPPVYRNIDLKEYMDYYIGKGLNGTSALTPFRI</sequence>
<accession>A0A218XLS7</accession>
<evidence type="ECO:0000256" key="2">
    <source>
        <dbReference type="ARBA" id="ARBA00008056"/>
    </source>
</evidence>
<evidence type="ECO:0000313" key="7">
    <source>
        <dbReference type="EMBL" id="OWM85740.1"/>
    </source>
</evidence>
<organism evidence="7 8">
    <name type="scientific">Punica granatum</name>
    <name type="common">Pomegranate</name>
    <dbReference type="NCBI Taxonomy" id="22663"/>
    <lineage>
        <taxon>Eukaryota</taxon>
        <taxon>Viridiplantae</taxon>
        <taxon>Streptophyta</taxon>
        <taxon>Embryophyta</taxon>
        <taxon>Tracheophyta</taxon>
        <taxon>Spermatophyta</taxon>
        <taxon>Magnoliopsida</taxon>
        <taxon>eudicotyledons</taxon>
        <taxon>Gunneridae</taxon>
        <taxon>Pentapetalae</taxon>
        <taxon>rosids</taxon>
        <taxon>malvids</taxon>
        <taxon>Myrtales</taxon>
        <taxon>Lythraceae</taxon>
        <taxon>Punica</taxon>
    </lineage>
</organism>
<protein>
    <recommendedName>
        <fullName evidence="6">Fe2OG dioxygenase domain-containing protein</fullName>
    </recommendedName>
</protein>
<dbReference type="Proteomes" id="UP000197138">
    <property type="component" value="Unassembled WGS sequence"/>
</dbReference>
<comment type="similarity">
    <text evidence="2">Belongs to the iron/ascorbate-dependent oxidoreductase family.</text>
</comment>
<evidence type="ECO:0000256" key="5">
    <source>
        <dbReference type="ARBA" id="ARBA00023004"/>
    </source>
</evidence>
<evidence type="ECO:0000259" key="6">
    <source>
        <dbReference type="PROSITE" id="PS51471"/>
    </source>
</evidence>
<dbReference type="EMBL" id="MTKT01001132">
    <property type="protein sequence ID" value="OWM85740.1"/>
    <property type="molecule type" value="Genomic_DNA"/>
</dbReference>
<dbReference type="Pfam" id="PF03171">
    <property type="entry name" value="2OG-FeII_Oxy"/>
    <property type="match status" value="1"/>
</dbReference>
<dbReference type="FunFam" id="2.60.120.330:FF:000005">
    <property type="entry name" value="1-aminocyclopropane-1-carboxylate oxidase homolog 1"/>
    <property type="match status" value="1"/>
</dbReference>
<keyword evidence="4" id="KW-0560">Oxidoreductase</keyword>
<dbReference type="InterPro" id="IPR005123">
    <property type="entry name" value="Oxoglu/Fe-dep_dioxygenase_dom"/>
</dbReference>
<dbReference type="GO" id="GO:0051213">
    <property type="term" value="F:dioxygenase activity"/>
    <property type="evidence" value="ECO:0007669"/>
    <property type="project" value="UniProtKB-ARBA"/>
</dbReference>
<dbReference type="Pfam" id="PF14226">
    <property type="entry name" value="DIOX_N"/>
    <property type="match status" value="2"/>
</dbReference>
<keyword evidence="3" id="KW-0479">Metal-binding</keyword>
<gene>
    <name evidence="7" type="ORF">CDL15_Pgr023673</name>
</gene>
<reference evidence="8" key="1">
    <citation type="journal article" date="2017" name="Plant J.">
        <title>The pomegranate (Punica granatum L.) genome and the genomics of punicalagin biosynthesis.</title>
        <authorList>
            <person name="Qin G."/>
            <person name="Xu C."/>
            <person name="Ming R."/>
            <person name="Tang H."/>
            <person name="Guyot R."/>
            <person name="Kramer E.M."/>
            <person name="Hu Y."/>
            <person name="Yi X."/>
            <person name="Qi Y."/>
            <person name="Xu X."/>
            <person name="Gao Z."/>
            <person name="Pan H."/>
            <person name="Jian J."/>
            <person name="Tian Y."/>
            <person name="Yue Z."/>
            <person name="Xu Y."/>
        </authorList>
    </citation>
    <scope>NUCLEOTIDE SEQUENCE [LARGE SCALE GENOMIC DNA]</scope>
    <source>
        <strain evidence="8">cv. Dabenzi</strain>
    </source>
</reference>
<dbReference type="PROSITE" id="PS51471">
    <property type="entry name" value="FE2OG_OXY"/>
    <property type="match status" value="1"/>
</dbReference>